<organism evidence="1 2">
    <name type="scientific">Rhabditophanes sp. KR3021</name>
    <dbReference type="NCBI Taxonomy" id="114890"/>
    <lineage>
        <taxon>Eukaryota</taxon>
        <taxon>Metazoa</taxon>
        <taxon>Ecdysozoa</taxon>
        <taxon>Nematoda</taxon>
        <taxon>Chromadorea</taxon>
        <taxon>Rhabditida</taxon>
        <taxon>Tylenchina</taxon>
        <taxon>Panagrolaimomorpha</taxon>
        <taxon>Strongyloidoidea</taxon>
        <taxon>Alloionematidae</taxon>
        <taxon>Rhabditophanes</taxon>
    </lineage>
</organism>
<proteinExistence type="predicted"/>
<dbReference type="WBParaSite" id="RSKR_0000071050.1">
    <property type="protein sequence ID" value="RSKR_0000071050.1"/>
    <property type="gene ID" value="RSKR_0000071050"/>
</dbReference>
<accession>A0AC35TI77</accession>
<protein>
    <submittedName>
        <fullName evidence="2">7TM_GPCR_Srx domain-containing protein</fullName>
    </submittedName>
</protein>
<evidence type="ECO:0000313" key="2">
    <source>
        <dbReference type="WBParaSite" id="RSKR_0000071050.1"/>
    </source>
</evidence>
<name>A0AC35TI77_9BILA</name>
<sequence length="239" mass="27132">MYAGIGQINGFVYCTAPNLNYFVGSTIMGSWMTVCSLAVVLALDRCLSVTFEKLQIFLFDGWRVNVWIFICVLEGVLFTLFTAPIFYNGHLLTFYIDPFATYGFTDEVEYSSYILNINNIAIGIVLFVIYIIFSSVFAYNYFIRHKKTLTASLRNPVVSLFCTVFVYSSVLTAASLLYMVSQMITASRYFIIFSTIIGISSYGLNGIIYLLLNPSLRRTVFNLRIFNWGGYSVSQYPHS</sequence>
<reference evidence="2" key="1">
    <citation type="submission" date="2016-11" db="UniProtKB">
        <authorList>
            <consortium name="WormBaseParasite"/>
        </authorList>
    </citation>
    <scope>IDENTIFICATION</scope>
    <source>
        <strain evidence="2">KR3021</strain>
    </source>
</reference>
<evidence type="ECO:0000313" key="1">
    <source>
        <dbReference type="Proteomes" id="UP000095286"/>
    </source>
</evidence>
<dbReference type="Proteomes" id="UP000095286">
    <property type="component" value="Unplaced"/>
</dbReference>